<feature type="transmembrane region" description="Helical" evidence="1">
    <location>
        <begin position="15"/>
        <end position="33"/>
    </location>
</feature>
<feature type="transmembrane region" description="Helical" evidence="1">
    <location>
        <begin position="70"/>
        <end position="95"/>
    </location>
</feature>
<proteinExistence type="predicted"/>
<sequence>MQGNDRGPRVWTRSAVLLIAVAAGWLTALGFAVDDITDNPGYLFAINALLGFGLYASTRGIDLTEFREQWGTVLAAITLGVLLKVAVIFGVMYLFHGRPEHLLLAVAVAQIDPLSVAALRAGSRLSEAGKTLLAAWSSFDDPVTVLLTVYLTALTLGGDTAPLAGGAGTLAVNLALNVALAGVVYVVWRTFKGRREARTGGTLLARSAVLVAVLVAGVLAAASSLLLALALIGLFYRPGRTADVDRGAQAAMFLGVFAIGLVLVNGIDLATGALLGVAAFLAQVIAASVLTARPRWRGDRTRLALGQQNGLTAVILALMLEPVLPSAAAVIAPAVVVVNVLHALTNTLHDRIRPPKAPIALHAPRPKIAAQAPVWPQFGNTGISRAATEQR</sequence>
<dbReference type="EMBL" id="RBXR01000001">
    <property type="protein sequence ID" value="RKT74377.1"/>
    <property type="molecule type" value="Genomic_DNA"/>
</dbReference>
<dbReference type="Proteomes" id="UP000272729">
    <property type="component" value="Unassembled WGS sequence"/>
</dbReference>
<keyword evidence="1" id="KW-0812">Transmembrane</keyword>
<feature type="transmembrane region" description="Helical" evidence="1">
    <location>
        <begin position="248"/>
        <end position="267"/>
    </location>
</feature>
<keyword evidence="3" id="KW-1185">Reference proteome</keyword>
<feature type="transmembrane region" description="Helical" evidence="1">
    <location>
        <begin position="40"/>
        <end position="58"/>
    </location>
</feature>
<feature type="transmembrane region" description="Helical" evidence="1">
    <location>
        <begin position="326"/>
        <end position="344"/>
    </location>
</feature>
<keyword evidence="1" id="KW-0472">Membrane</keyword>
<gene>
    <name evidence="2" type="ORF">DFJ66_7722</name>
</gene>
<dbReference type="RefSeq" id="WP_211351449.1">
    <property type="nucleotide sequence ID" value="NZ_RBXR01000001.1"/>
</dbReference>
<feature type="transmembrane region" description="Helical" evidence="1">
    <location>
        <begin position="170"/>
        <end position="188"/>
    </location>
</feature>
<feature type="transmembrane region" description="Helical" evidence="1">
    <location>
        <begin position="208"/>
        <end position="236"/>
    </location>
</feature>
<evidence type="ECO:0000313" key="3">
    <source>
        <dbReference type="Proteomes" id="UP000272729"/>
    </source>
</evidence>
<organism evidence="2 3">
    <name type="scientific">Saccharothrix variisporea</name>
    <dbReference type="NCBI Taxonomy" id="543527"/>
    <lineage>
        <taxon>Bacteria</taxon>
        <taxon>Bacillati</taxon>
        <taxon>Actinomycetota</taxon>
        <taxon>Actinomycetes</taxon>
        <taxon>Pseudonocardiales</taxon>
        <taxon>Pseudonocardiaceae</taxon>
        <taxon>Saccharothrix</taxon>
    </lineage>
</organism>
<dbReference type="AlphaFoldDB" id="A0A495XJV4"/>
<accession>A0A495XJV4</accession>
<comment type="caution">
    <text evidence="2">The sequence shown here is derived from an EMBL/GenBank/DDBJ whole genome shotgun (WGS) entry which is preliminary data.</text>
</comment>
<name>A0A495XJV4_9PSEU</name>
<feature type="transmembrane region" description="Helical" evidence="1">
    <location>
        <begin position="273"/>
        <end position="291"/>
    </location>
</feature>
<reference evidence="2 3" key="1">
    <citation type="submission" date="2018-10" db="EMBL/GenBank/DDBJ databases">
        <title>Sequencing the genomes of 1000 actinobacteria strains.</title>
        <authorList>
            <person name="Klenk H.-P."/>
        </authorList>
    </citation>
    <scope>NUCLEOTIDE SEQUENCE [LARGE SCALE GENOMIC DNA]</scope>
    <source>
        <strain evidence="2 3">DSM 43911</strain>
    </source>
</reference>
<protein>
    <submittedName>
        <fullName evidence="2">NhaP-type Na+/H+ or K+/H+ antiporter</fullName>
    </submittedName>
</protein>
<evidence type="ECO:0000256" key="1">
    <source>
        <dbReference type="SAM" id="Phobius"/>
    </source>
</evidence>
<evidence type="ECO:0000313" key="2">
    <source>
        <dbReference type="EMBL" id="RKT74377.1"/>
    </source>
</evidence>
<keyword evidence="1" id="KW-1133">Transmembrane helix</keyword>